<dbReference type="Gene3D" id="3.40.50.410">
    <property type="entry name" value="von Willebrand factor, type A domain"/>
    <property type="match status" value="1"/>
</dbReference>
<dbReference type="InterPro" id="IPR028087">
    <property type="entry name" value="Tad_N"/>
</dbReference>
<evidence type="ECO:0000256" key="1">
    <source>
        <dbReference type="SAM" id="MobiDB-lite"/>
    </source>
</evidence>
<protein>
    <recommendedName>
        <fullName evidence="3">Putative Flp pilus-assembly TadG-like N-terminal domain-containing protein</fullName>
    </recommendedName>
</protein>
<feature type="domain" description="Putative Flp pilus-assembly TadG-like N-terminal" evidence="3">
    <location>
        <begin position="22"/>
        <end position="66"/>
    </location>
</feature>
<keyword evidence="5" id="KW-1185">Reference proteome</keyword>
<dbReference type="Pfam" id="PF13400">
    <property type="entry name" value="Tad"/>
    <property type="match status" value="1"/>
</dbReference>
<evidence type="ECO:0000256" key="2">
    <source>
        <dbReference type="SAM" id="Phobius"/>
    </source>
</evidence>
<name>A0A246JYX8_9SPHN</name>
<reference evidence="4 5" key="1">
    <citation type="journal article" date="2002" name="Int. J. Syst. Evol. Microbiol.">
        <title>Sphingopyxis witflariensis sp. nov., isolated from activated sludge.</title>
        <authorList>
            <person name="Kampfer P."/>
            <person name="Witzenberger R."/>
            <person name="Denner E.B."/>
            <person name="Busse H.J."/>
            <person name="Neef A."/>
        </authorList>
    </citation>
    <scope>NUCLEOTIDE SEQUENCE [LARGE SCALE GENOMIC DNA]</scope>
    <source>
        <strain evidence="4 5">DSM 14551</strain>
    </source>
</reference>
<evidence type="ECO:0000313" key="4">
    <source>
        <dbReference type="EMBL" id="OWQ98233.1"/>
    </source>
</evidence>
<dbReference type="EMBL" id="NISJ01000003">
    <property type="protein sequence ID" value="OWQ98233.1"/>
    <property type="molecule type" value="Genomic_DNA"/>
</dbReference>
<gene>
    <name evidence="4" type="ORF">CDQ91_06865</name>
</gene>
<keyword evidence="2" id="KW-1133">Transmembrane helix</keyword>
<dbReference type="SUPFAM" id="SSF53300">
    <property type="entry name" value="vWA-like"/>
    <property type="match status" value="1"/>
</dbReference>
<dbReference type="InterPro" id="IPR036465">
    <property type="entry name" value="vWFA_dom_sf"/>
</dbReference>
<dbReference type="AlphaFoldDB" id="A0A246JYX8"/>
<feature type="transmembrane region" description="Helical" evidence="2">
    <location>
        <begin position="21"/>
        <end position="43"/>
    </location>
</feature>
<feature type="region of interest" description="Disordered" evidence="1">
    <location>
        <begin position="328"/>
        <end position="351"/>
    </location>
</feature>
<sequence>MRGTIISRLRPGASTFIRDEGGNALMLTAAALLPILGIVGSGVDIGRGYMAQLRLQQACDAGVLAGRRAMAGGDYGSSQKAEANKMFNANFPAGIYGSEAISFESVPSGTTDVKGTASAQLPTAIMAIFDKPQFDLTANCAAKLEISNTDVMLVLDVTGSMSRTNAGDSVSKIVGLRNATMIFFDTLTKAEIGDGKLRFGVVPYSGTVNVGAILNKANPAWLSDSVRLPSRTPRYDKNGKFVDYTYEDRTLPVAGAKGGGTVKFNTGDKGVDKSATWDGCIIERKTTAFNATTTAPAAAYDMNIDMVPTADDDTKWKLFFPDFAFTRGSSSSSTGSDKNSFGENADDGDDTAACPVPAMKLTEMNDAGKTEFTNKIASLRPQGFTYHDAGMAWGARLLSPAGLFANENATASNGRPISRHIIFMTDGEMTAPMDNYSHQGEEQVIARIGATSDSNAVARHNNRFVQLCEKAKNMQVGNNDAKVTIWVIGFGVTLNSQLTQCATPGKAYQTGSAEKLKGIFQSIADQISRLRLSQ</sequence>
<keyword evidence="2" id="KW-0472">Membrane</keyword>
<organism evidence="4 5">
    <name type="scientific">Sphingopyxis witflariensis</name>
    <dbReference type="NCBI Taxonomy" id="173675"/>
    <lineage>
        <taxon>Bacteria</taxon>
        <taxon>Pseudomonadati</taxon>
        <taxon>Pseudomonadota</taxon>
        <taxon>Alphaproteobacteria</taxon>
        <taxon>Sphingomonadales</taxon>
        <taxon>Sphingomonadaceae</taxon>
        <taxon>Sphingopyxis</taxon>
    </lineage>
</organism>
<proteinExistence type="predicted"/>
<dbReference type="Proteomes" id="UP000197097">
    <property type="component" value="Unassembled WGS sequence"/>
</dbReference>
<dbReference type="RefSeq" id="WP_088472005.1">
    <property type="nucleotide sequence ID" value="NZ_NISJ01000003.1"/>
</dbReference>
<evidence type="ECO:0000259" key="3">
    <source>
        <dbReference type="Pfam" id="PF13400"/>
    </source>
</evidence>
<accession>A0A246JYX8</accession>
<keyword evidence="2" id="KW-0812">Transmembrane</keyword>
<dbReference type="OrthoDB" id="7522752at2"/>
<evidence type="ECO:0000313" key="5">
    <source>
        <dbReference type="Proteomes" id="UP000197097"/>
    </source>
</evidence>
<comment type="caution">
    <text evidence="4">The sequence shown here is derived from an EMBL/GenBank/DDBJ whole genome shotgun (WGS) entry which is preliminary data.</text>
</comment>